<evidence type="ECO:0000256" key="5">
    <source>
        <dbReference type="HAMAP-Rule" id="MF_00532"/>
    </source>
</evidence>
<dbReference type="RefSeq" id="WP_349497778.1">
    <property type="nucleotide sequence ID" value="NZ_BSSD01000010.1"/>
</dbReference>
<dbReference type="InterPro" id="IPR020568">
    <property type="entry name" value="Ribosomal_Su5_D2-typ_SF"/>
</dbReference>
<evidence type="ECO:0000256" key="2">
    <source>
        <dbReference type="ARBA" id="ARBA00022980"/>
    </source>
</evidence>
<feature type="compositionally biased region" description="Basic residues" evidence="7">
    <location>
        <begin position="193"/>
        <end position="212"/>
    </location>
</feature>
<evidence type="ECO:0000313" key="9">
    <source>
        <dbReference type="Proteomes" id="UP001165042"/>
    </source>
</evidence>
<dbReference type="PROSITE" id="PS00360">
    <property type="entry name" value="RIBOSOMAL_S9"/>
    <property type="match status" value="1"/>
</dbReference>
<comment type="caution">
    <text evidence="8">The sequence shown here is derived from an EMBL/GenBank/DDBJ whole genome shotgun (WGS) entry which is preliminary data.</text>
</comment>
<evidence type="ECO:0000256" key="6">
    <source>
        <dbReference type="RuleBase" id="RU003815"/>
    </source>
</evidence>
<dbReference type="GO" id="GO:0003735">
    <property type="term" value="F:structural constituent of ribosome"/>
    <property type="evidence" value="ECO:0007669"/>
    <property type="project" value="InterPro"/>
</dbReference>
<evidence type="ECO:0000256" key="3">
    <source>
        <dbReference type="ARBA" id="ARBA00023274"/>
    </source>
</evidence>
<proteinExistence type="inferred from homology"/>
<feature type="compositionally biased region" description="Acidic residues" evidence="7">
    <location>
        <begin position="25"/>
        <end position="42"/>
    </location>
</feature>
<dbReference type="PANTHER" id="PTHR21569:SF1">
    <property type="entry name" value="SMALL RIBOSOMAL SUBUNIT PROTEIN US9M"/>
    <property type="match status" value="1"/>
</dbReference>
<dbReference type="EMBL" id="BSSD01000010">
    <property type="protein sequence ID" value="GLW94718.1"/>
    <property type="molecule type" value="Genomic_DNA"/>
</dbReference>
<feature type="region of interest" description="Disordered" evidence="7">
    <location>
        <begin position="1"/>
        <end position="57"/>
    </location>
</feature>
<feature type="compositionally biased region" description="Low complexity" evidence="7">
    <location>
        <begin position="1"/>
        <end position="10"/>
    </location>
</feature>
<dbReference type="InterPro" id="IPR014721">
    <property type="entry name" value="Ribsml_uS5_D2-typ_fold_subgr"/>
</dbReference>
<name>A0A9W6QQL1_9PSEU</name>
<sequence>MSDDAVTPEAVEADAAVEDTAAPVETDDAPAAEEAPVEESQADEGQAVDADEAPVADEATAVAEFDALDDEADEAEAPALPHLTSETAQTVGRRKQAIVRVRITPGSGKFQLNGKSLEDYFPNKVHQQLIREPLVVVEKPESFDIRAILHGGGITGQAGALRLAIARALIELDSEDRPVLKKAGFLTRDPRAKERKKYGLKKARKAPQYSKR</sequence>
<evidence type="ECO:0000256" key="7">
    <source>
        <dbReference type="SAM" id="MobiDB-lite"/>
    </source>
</evidence>
<protein>
    <recommendedName>
        <fullName evidence="4 5">Small ribosomal subunit protein uS9</fullName>
    </recommendedName>
</protein>
<dbReference type="InterPro" id="IPR023035">
    <property type="entry name" value="Ribosomal_uS9_bac/plastid"/>
</dbReference>
<evidence type="ECO:0000256" key="4">
    <source>
        <dbReference type="ARBA" id="ARBA00035259"/>
    </source>
</evidence>
<evidence type="ECO:0000256" key="1">
    <source>
        <dbReference type="ARBA" id="ARBA00005251"/>
    </source>
</evidence>
<dbReference type="Pfam" id="PF00380">
    <property type="entry name" value="Ribosomal_S9"/>
    <property type="match status" value="1"/>
</dbReference>
<dbReference type="Proteomes" id="UP001165042">
    <property type="component" value="Unassembled WGS sequence"/>
</dbReference>
<dbReference type="PANTHER" id="PTHR21569">
    <property type="entry name" value="RIBOSOMAL PROTEIN S9"/>
    <property type="match status" value="1"/>
</dbReference>
<dbReference type="AlphaFoldDB" id="A0A9W6QQL1"/>
<gene>
    <name evidence="5 8" type="primary">rpsI</name>
    <name evidence="8" type="ORF">Aglo03_55340</name>
</gene>
<dbReference type="InterPro" id="IPR020574">
    <property type="entry name" value="Ribosomal_uS9_CS"/>
</dbReference>
<organism evidence="8 9">
    <name type="scientific">Actinokineospora globicatena</name>
    <dbReference type="NCBI Taxonomy" id="103729"/>
    <lineage>
        <taxon>Bacteria</taxon>
        <taxon>Bacillati</taxon>
        <taxon>Actinomycetota</taxon>
        <taxon>Actinomycetes</taxon>
        <taxon>Pseudonocardiales</taxon>
        <taxon>Pseudonocardiaceae</taxon>
        <taxon>Actinokineospora</taxon>
    </lineage>
</organism>
<dbReference type="HAMAP" id="MF_00532_B">
    <property type="entry name" value="Ribosomal_uS9_B"/>
    <property type="match status" value="1"/>
</dbReference>
<dbReference type="GO" id="GO:0005737">
    <property type="term" value="C:cytoplasm"/>
    <property type="evidence" value="ECO:0007669"/>
    <property type="project" value="UniProtKB-ARBA"/>
</dbReference>
<reference evidence="8" key="1">
    <citation type="submission" date="2023-02" db="EMBL/GenBank/DDBJ databases">
        <title>Actinokineospora globicatena NBRC 15670.</title>
        <authorList>
            <person name="Ichikawa N."/>
            <person name="Sato H."/>
            <person name="Tonouchi N."/>
        </authorList>
    </citation>
    <scope>NUCLEOTIDE SEQUENCE</scope>
    <source>
        <strain evidence="8">NBRC 15670</strain>
    </source>
</reference>
<dbReference type="GO" id="GO:0006412">
    <property type="term" value="P:translation"/>
    <property type="evidence" value="ECO:0007669"/>
    <property type="project" value="UniProtKB-UniRule"/>
</dbReference>
<feature type="region of interest" description="Disordered" evidence="7">
    <location>
        <begin position="191"/>
        <end position="212"/>
    </location>
</feature>
<dbReference type="GO" id="GO:0003723">
    <property type="term" value="F:RNA binding"/>
    <property type="evidence" value="ECO:0007669"/>
    <property type="project" value="TreeGrafter"/>
</dbReference>
<dbReference type="NCBIfam" id="NF001099">
    <property type="entry name" value="PRK00132.1"/>
    <property type="match status" value="1"/>
</dbReference>
<comment type="similarity">
    <text evidence="1 5 6">Belongs to the universal ribosomal protein uS9 family.</text>
</comment>
<dbReference type="SUPFAM" id="SSF54211">
    <property type="entry name" value="Ribosomal protein S5 domain 2-like"/>
    <property type="match status" value="1"/>
</dbReference>
<dbReference type="FunFam" id="3.30.230.10:FF:000001">
    <property type="entry name" value="30S ribosomal protein S9"/>
    <property type="match status" value="1"/>
</dbReference>
<evidence type="ECO:0000313" key="8">
    <source>
        <dbReference type="EMBL" id="GLW94718.1"/>
    </source>
</evidence>
<keyword evidence="2 5" id="KW-0689">Ribosomal protein</keyword>
<keyword evidence="9" id="KW-1185">Reference proteome</keyword>
<keyword evidence="3 5" id="KW-0687">Ribonucleoprotein</keyword>
<accession>A0A9W6QQL1</accession>
<dbReference type="GO" id="GO:0015935">
    <property type="term" value="C:small ribosomal subunit"/>
    <property type="evidence" value="ECO:0007669"/>
    <property type="project" value="UniProtKB-ARBA"/>
</dbReference>
<dbReference type="Gene3D" id="3.30.230.10">
    <property type="match status" value="1"/>
</dbReference>
<dbReference type="InterPro" id="IPR000754">
    <property type="entry name" value="Ribosomal_uS9"/>
</dbReference>